<evidence type="ECO:0000256" key="4">
    <source>
        <dbReference type="ARBA" id="ARBA00004752"/>
    </source>
</evidence>
<evidence type="ECO:0000256" key="16">
    <source>
        <dbReference type="HAMAP-Rule" id="MF_00037"/>
    </source>
</evidence>
<evidence type="ECO:0000256" key="3">
    <source>
        <dbReference type="ARBA" id="ARBA00004496"/>
    </source>
</evidence>
<keyword evidence="10 16" id="KW-0133">Cell shape</keyword>
<evidence type="ECO:0000256" key="7">
    <source>
        <dbReference type="ARBA" id="ARBA00022630"/>
    </source>
</evidence>
<dbReference type="NCBIfam" id="TIGR00179">
    <property type="entry name" value="murB"/>
    <property type="match status" value="1"/>
</dbReference>
<comment type="subcellular location">
    <subcellularLocation>
        <location evidence="3 16">Cytoplasm</location>
    </subcellularLocation>
</comment>
<comment type="function">
    <text evidence="2 16">Cell wall formation.</text>
</comment>
<keyword evidence="7 16" id="KW-0285">Flavoprotein</keyword>
<evidence type="ECO:0000256" key="8">
    <source>
        <dbReference type="ARBA" id="ARBA00022827"/>
    </source>
</evidence>
<comment type="pathway">
    <text evidence="4 16">Cell wall biogenesis; peptidoglycan biosynthesis.</text>
</comment>
<dbReference type="InterPro" id="IPR016166">
    <property type="entry name" value="FAD-bd_PCMH"/>
</dbReference>
<dbReference type="RefSeq" id="WP_126595474.1">
    <property type="nucleotide sequence ID" value="NZ_BIFQ01000001.1"/>
</dbReference>
<dbReference type="PANTHER" id="PTHR21071:SF4">
    <property type="entry name" value="UDP-N-ACETYLENOLPYRUVOYLGLUCOSAMINE REDUCTASE"/>
    <property type="match status" value="1"/>
</dbReference>
<dbReference type="GO" id="GO:0071555">
    <property type="term" value="P:cell wall organization"/>
    <property type="evidence" value="ECO:0007669"/>
    <property type="project" value="UniProtKB-KW"/>
</dbReference>
<dbReference type="UniPathway" id="UPA00219"/>
<evidence type="ECO:0000256" key="13">
    <source>
        <dbReference type="ARBA" id="ARBA00023306"/>
    </source>
</evidence>
<accession>A0A401ZBQ1</accession>
<gene>
    <name evidence="19" type="primary">murB_1</name>
    <name evidence="16" type="synonym">murB</name>
    <name evidence="19" type="ORF">KDAU_16360</name>
</gene>
<organism evidence="19 20">
    <name type="scientific">Dictyobacter aurantiacus</name>
    <dbReference type="NCBI Taxonomy" id="1936993"/>
    <lineage>
        <taxon>Bacteria</taxon>
        <taxon>Bacillati</taxon>
        <taxon>Chloroflexota</taxon>
        <taxon>Ktedonobacteria</taxon>
        <taxon>Ktedonobacterales</taxon>
        <taxon>Dictyobacteraceae</taxon>
        <taxon>Dictyobacter</taxon>
    </lineage>
</organism>
<dbReference type="Gene3D" id="3.90.78.10">
    <property type="entry name" value="UDP-N-acetylenolpyruvoylglucosamine reductase, C-terminal domain"/>
    <property type="match status" value="1"/>
</dbReference>
<dbReference type="SUPFAM" id="SSF56194">
    <property type="entry name" value="Uridine diphospho-N-Acetylenolpyruvylglucosamine reductase, MurB, C-terminal domain"/>
    <property type="match status" value="1"/>
</dbReference>
<feature type="region of interest" description="Disordered" evidence="17">
    <location>
        <begin position="245"/>
        <end position="265"/>
    </location>
</feature>
<evidence type="ECO:0000256" key="15">
    <source>
        <dbReference type="ARBA" id="ARBA00048914"/>
    </source>
</evidence>
<dbReference type="Gene3D" id="3.30.43.10">
    <property type="entry name" value="Uridine Diphospho-n-acetylenolpyruvylglucosamine Reductase, domain 2"/>
    <property type="match status" value="1"/>
</dbReference>
<keyword evidence="9 16" id="KW-0521">NADP</keyword>
<feature type="domain" description="FAD-binding PCMH-type" evidence="18">
    <location>
        <begin position="34"/>
        <end position="231"/>
    </location>
</feature>
<evidence type="ECO:0000313" key="20">
    <source>
        <dbReference type="Proteomes" id="UP000287224"/>
    </source>
</evidence>
<protein>
    <recommendedName>
        <fullName evidence="16">UDP-N-acetylenolpyruvoylglucosamine reductase</fullName>
        <ecNumber evidence="16">1.3.1.98</ecNumber>
    </recommendedName>
    <alternativeName>
        <fullName evidence="16">UDP-N-acetylmuramate dehydrogenase</fullName>
    </alternativeName>
</protein>
<evidence type="ECO:0000256" key="5">
    <source>
        <dbReference type="ARBA" id="ARBA00022490"/>
    </source>
</evidence>
<dbReference type="InterPro" id="IPR016167">
    <property type="entry name" value="FAD-bd_PCMH_sub1"/>
</dbReference>
<reference evidence="20" key="1">
    <citation type="submission" date="2018-12" db="EMBL/GenBank/DDBJ databases">
        <title>Tengunoibacter tsumagoiensis gen. nov., sp. nov., Dictyobacter kobayashii sp. nov., D. alpinus sp. nov., and D. joshuensis sp. nov. and description of Dictyobacteraceae fam. nov. within the order Ktedonobacterales isolated from Tengu-no-mugimeshi.</title>
        <authorList>
            <person name="Wang C.M."/>
            <person name="Zheng Y."/>
            <person name="Sakai Y."/>
            <person name="Toyoda A."/>
            <person name="Minakuchi Y."/>
            <person name="Abe K."/>
            <person name="Yokota A."/>
            <person name="Yabe S."/>
        </authorList>
    </citation>
    <scope>NUCLEOTIDE SEQUENCE [LARGE SCALE GENOMIC DNA]</scope>
    <source>
        <strain evidence="20">S-27</strain>
    </source>
</reference>
<dbReference type="GO" id="GO:0009252">
    <property type="term" value="P:peptidoglycan biosynthetic process"/>
    <property type="evidence" value="ECO:0007669"/>
    <property type="project" value="UniProtKB-UniRule"/>
</dbReference>
<dbReference type="HAMAP" id="MF_00037">
    <property type="entry name" value="MurB"/>
    <property type="match status" value="1"/>
</dbReference>
<evidence type="ECO:0000256" key="14">
    <source>
        <dbReference type="ARBA" id="ARBA00023316"/>
    </source>
</evidence>
<evidence type="ECO:0000256" key="17">
    <source>
        <dbReference type="SAM" id="MobiDB-lite"/>
    </source>
</evidence>
<dbReference type="Proteomes" id="UP000287224">
    <property type="component" value="Unassembled WGS sequence"/>
</dbReference>
<keyword evidence="8 16" id="KW-0274">FAD</keyword>
<comment type="similarity">
    <text evidence="16">Belongs to the MurB family.</text>
</comment>
<feature type="active site" evidence="16">
    <location>
        <position position="189"/>
    </location>
</feature>
<evidence type="ECO:0000256" key="6">
    <source>
        <dbReference type="ARBA" id="ARBA00022618"/>
    </source>
</evidence>
<dbReference type="InterPro" id="IPR006094">
    <property type="entry name" value="Oxid_FAD_bind_N"/>
</dbReference>
<keyword evidence="13 16" id="KW-0131">Cell cycle</keyword>
<dbReference type="Gene3D" id="3.30.465.10">
    <property type="match status" value="1"/>
</dbReference>
<dbReference type="EMBL" id="BIFQ01000001">
    <property type="protein sequence ID" value="GCE04307.1"/>
    <property type="molecule type" value="Genomic_DNA"/>
</dbReference>
<dbReference type="Pfam" id="PF01565">
    <property type="entry name" value="FAD_binding_4"/>
    <property type="match status" value="1"/>
</dbReference>
<keyword evidence="11 16" id="KW-0573">Peptidoglycan synthesis</keyword>
<dbReference type="PROSITE" id="PS51387">
    <property type="entry name" value="FAD_PCMH"/>
    <property type="match status" value="1"/>
</dbReference>
<dbReference type="GO" id="GO:0071949">
    <property type="term" value="F:FAD binding"/>
    <property type="evidence" value="ECO:0007669"/>
    <property type="project" value="InterPro"/>
</dbReference>
<dbReference type="NCBIfam" id="NF010480">
    <property type="entry name" value="PRK13905.1"/>
    <property type="match status" value="1"/>
</dbReference>
<dbReference type="InterPro" id="IPR011601">
    <property type="entry name" value="MurB_C"/>
</dbReference>
<evidence type="ECO:0000313" key="19">
    <source>
        <dbReference type="EMBL" id="GCE04307.1"/>
    </source>
</evidence>
<dbReference type="EC" id="1.3.1.98" evidence="16"/>
<feature type="active site" description="Proton donor" evidence="16">
    <location>
        <position position="259"/>
    </location>
</feature>
<dbReference type="OrthoDB" id="9804753at2"/>
<dbReference type="GO" id="GO:0051301">
    <property type="term" value="P:cell division"/>
    <property type="evidence" value="ECO:0007669"/>
    <property type="project" value="UniProtKB-KW"/>
</dbReference>
<dbReference type="PANTHER" id="PTHR21071">
    <property type="entry name" value="UDP-N-ACETYLENOLPYRUVOYLGLUCOSAMINE REDUCTASE"/>
    <property type="match status" value="1"/>
</dbReference>
<proteinExistence type="inferred from homology"/>
<dbReference type="SUPFAM" id="SSF56176">
    <property type="entry name" value="FAD-binding/transporter-associated domain-like"/>
    <property type="match status" value="1"/>
</dbReference>
<evidence type="ECO:0000256" key="12">
    <source>
        <dbReference type="ARBA" id="ARBA00023002"/>
    </source>
</evidence>
<evidence type="ECO:0000256" key="9">
    <source>
        <dbReference type="ARBA" id="ARBA00022857"/>
    </source>
</evidence>
<keyword evidence="14 16" id="KW-0961">Cell wall biogenesis/degradation</keyword>
<comment type="catalytic activity">
    <reaction evidence="15 16">
        <text>UDP-N-acetyl-alpha-D-muramate + NADP(+) = UDP-N-acetyl-3-O-(1-carboxyvinyl)-alpha-D-glucosamine + NADPH + H(+)</text>
        <dbReference type="Rhea" id="RHEA:12248"/>
        <dbReference type="ChEBI" id="CHEBI:15378"/>
        <dbReference type="ChEBI" id="CHEBI:57783"/>
        <dbReference type="ChEBI" id="CHEBI:58349"/>
        <dbReference type="ChEBI" id="CHEBI:68483"/>
        <dbReference type="ChEBI" id="CHEBI:70757"/>
        <dbReference type="EC" id="1.3.1.98"/>
    </reaction>
</comment>
<evidence type="ECO:0000259" key="18">
    <source>
        <dbReference type="PROSITE" id="PS51387"/>
    </source>
</evidence>
<name>A0A401ZBQ1_9CHLR</name>
<comment type="cofactor">
    <cofactor evidence="1 16">
        <name>FAD</name>
        <dbReference type="ChEBI" id="CHEBI:57692"/>
    </cofactor>
</comment>
<evidence type="ECO:0000256" key="10">
    <source>
        <dbReference type="ARBA" id="ARBA00022960"/>
    </source>
</evidence>
<keyword evidence="20" id="KW-1185">Reference proteome</keyword>
<evidence type="ECO:0000256" key="2">
    <source>
        <dbReference type="ARBA" id="ARBA00003921"/>
    </source>
</evidence>
<dbReference type="Pfam" id="PF02873">
    <property type="entry name" value="MurB_C"/>
    <property type="match status" value="1"/>
</dbReference>
<comment type="caution">
    <text evidence="19">The sequence shown here is derived from an EMBL/GenBank/DDBJ whole genome shotgun (WGS) entry which is preliminary data.</text>
</comment>
<keyword evidence="12 16" id="KW-0560">Oxidoreductase</keyword>
<dbReference type="AlphaFoldDB" id="A0A401ZBQ1"/>
<feature type="active site" evidence="16">
    <location>
        <position position="329"/>
    </location>
</feature>
<dbReference type="InterPro" id="IPR036635">
    <property type="entry name" value="MurB_C_sf"/>
</dbReference>
<dbReference type="GO" id="GO:0008360">
    <property type="term" value="P:regulation of cell shape"/>
    <property type="evidence" value="ECO:0007669"/>
    <property type="project" value="UniProtKB-KW"/>
</dbReference>
<keyword evidence="6 16" id="KW-0132">Cell division</keyword>
<dbReference type="InterPro" id="IPR036318">
    <property type="entry name" value="FAD-bd_PCMH-like_sf"/>
</dbReference>
<dbReference type="GO" id="GO:0005829">
    <property type="term" value="C:cytosol"/>
    <property type="evidence" value="ECO:0007669"/>
    <property type="project" value="TreeGrafter"/>
</dbReference>
<dbReference type="InterPro" id="IPR016169">
    <property type="entry name" value="FAD-bd_PCMH_sub2"/>
</dbReference>
<evidence type="ECO:0000256" key="1">
    <source>
        <dbReference type="ARBA" id="ARBA00001974"/>
    </source>
</evidence>
<dbReference type="GO" id="GO:0008762">
    <property type="term" value="F:UDP-N-acetylmuramate dehydrogenase activity"/>
    <property type="evidence" value="ECO:0007669"/>
    <property type="project" value="UniProtKB-UniRule"/>
</dbReference>
<evidence type="ECO:0000256" key="11">
    <source>
        <dbReference type="ARBA" id="ARBA00022984"/>
    </source>
</evidence>
<sequence length="339" mass="37023">MTFDAEIAYNELLAHFGNRVRRNEPLARHCTFGVGGPADVWVSVDTPEDLVGLVTLCAERRWPLLITGNGTNVLYADAGVRGVVARVAINAYTLEESGAGTAFLTVGAGISWPRIINEIAPKGWGGLEFGPGIPGTLGGGVVSNAGVHGHDLGQVLEWVDIVDARQCEEAPVAPTVVRYQHSELELSYRHSRFRAQRRVQFDGEGNPVAAPHKLIEPAEIVMQLGIRLHREDPQQLRAAIEEHKQYRKRTQPPQQSAGSMFKNPQGDYSGRLIEAVGLKGMTHGGAQISERHANFIVNVGGARAADVAALIKEAHQRVYDRFGVDLELEVELRGEWKVL</sequence>
<keyword evidence="5 16" id="KW-0963">Cytoplasm</keyword>
<dbReference type="InterPro" id="IPR003170">
    <property type="entry name" value="MurB"/>
</dbReference>